<feature type="compositionally biased region" description="Polar residues" evidence="8">
    <location>
        <begin position="1"/>
        <end position="14"/>
    </location>
</feature>
<feature type="compositionally biased region" description="Polar residues" evidence="8">
    <location>
        <begin position="1524"/>
        <end position="1534"/>
    </location>
</feature>
<feature type="compositionally biased region" description="Acidic residues" evidence="8">
    <location>
        <begin position="511"/>
        <end position="529"/>
    </location>
</feature>
<dbReference type="Gene3D" id="1.10.8.60">
    <property type="match status" value="1"/>
</dbReference>
<feature type="compositionally biased region" description="Basic residues" evidence="8">
    <location>
        <begin position="550"/>
        <end position="562"/>
    </location>
</feature>
<dbReference type="PROSITE" id="PS00674">
    <property type="entry name" value="AAA"/>
    <property type="match status" value="1"/>
</dbReference>
<feature type="region of interest" description="Disordered" evidence="8">
    <location>
        <begin position="1559"/>
        <end position="1633"/>
    </location>
</feature>
<feature type="compositionally biased region" description="Acidic residues" evidence="8">
    <location>
        <begin position="208"/>
        <end position="231"/>
    </location>
</feature>
<dbReference type="Proteomes" id="UP000490939">
    <property type="component" value="Unassembled WGS sequence"/>
</dbReference>
<dbReference type="GO" id="GO:0003682">
    <property type="term" value="F:chromatin binding"/>
    <property type="evidence" value="ECO:0007669"/>
    <property type="project" value="TreeGrafter"/>
</dbReference>
<evidence type="ECO:0000256" key="3">
    <source>
        <dbReference type="ARBA" id="ARBA00022741"/>
    </source>
</evidence>
<dbReference type="EMBL" id="WNWR01000471">
    <property type="protein sequence ID" value="KAE9977403.1"/>
    <property type="molecule type" value="Genomic_DNA"/>
</dbReference>
<feature type="compositionally biased region" description="Basic residues" evidence="8">
    <location>
        <begin position="173"/>
        <end position="202"/>
    </location>
</feature>
<feature type="compositionally biased region" description="Acidic residues" evidence="8">
    <location>
        <begin position="258"/>
        <end position="272"/>
    </location>
</feature>
<evidence type="ECO:0000259" key="9">
    <source>
        <dbReference type="SMART" id="SM00382"/>
    </source>
</evidence>
<evidence type="ECO:0000256" key="8">
    <source>
        <dbReference type="SAM" id="MobiDB-lite"/>
    </source>
</evidence>
<dbReference type="InterPro" id="IPR027417">
    <property type="entry name" value="P-loop_NTPase"/>
</dbReference>
<keyword evidence="11" id="KW-1185">Reference proteome</keyword>
<comment type="caution">
    <text evidence="10">The sequence shown here is derived from an EMBL/GenBank/DDBJ whole genome shotgun (WGS) entry which is preliminary data.</text>
</comment>
<feature type="compositionally biased region" description="Polar residues" evidence="8">
    <location>
        <begin position="312"/>
        <end position="326"/>
    </location>
</feature>
<feature type="region of interest" description="Disordered" evidence="8">
    <location>
        <begin position="1646"/>
        <end position="1672"/>
    </location>
</feature>
<keyword evidence="4" id="KW-0378">Hydrolase</keyword>
<keyword evidence="5" id="KW-0067">ATP-binding</keyword>
<dbReference type="SMART" id="SM00382">
    <property type="entry name" value="AAA"/>
    <property type="match status" value="1"/>
</dbReference>
<feature type="compositionally biased region" description="Acidic residues" evidence="8">
    <location>
        <begin position="415"/>
        <end position="462"/>
    </location>
</feature>
<feature type="region of interest" description="Disordered" evidence="8">
    <location>
        <begin position="1503"/>
        <end position="1543"/>
    </location>
</feature>
<dbReference type="GO" id="GO:0005634">
    <property type="term" value="C:nucleus"/>
    <property type="evidence" value="ECO:0007669"/>
    <property type="project" value="UniProtKB-SubCell"/>
</dbReference>
<reference evidence="10 11" key="1">
    <citation type="submission" date="2019-07" db="EMBL/GenBank/DDBJ databases">
        <title>Venturia inaequalis Genome Resource.</title>
        <authorList>
            <person name="Lichtner F.J."/>
        </authorList>
    </citation>
    <scope>NUCLEOTIDE SEQUENCE [LARGE SCALE GENOMIC DNA]</scope>
    <source>
        <strain evidence="10 11">DMI_063113</strain>
    </source>
</reference>
<name>A0A8H3UY59_VENIN</name>
<feature type="domain" description="AAA+ ATPase" evidence="9">
    <location>
        <begin position="798"/>
        <end position="939"/>
    </location>
</feature>
<feature type="region of interest" description="Disordered" evidence="8">
    <location>
        <begin position="312"/>
        <end position="616"/>
    </location>
</feature>
<feature type="region of interest" description="Disordered" evidence="8">
    <location>
        <begin position="68"/>
        <end position="88"/>
    </location>
</feature>
<dbReference type="PANTHER" id="PTHR23069">
    <property type="entry name" value="AAA DOMAIN-CONTAINING"/>
    <property type="match status" value="1"/>
</dbReference>
<dbReference type="PANTHER" id="PTHR23069:SF0">
    <property type="entry name" value="TAT-BINDING HOMOLOG 7"/>
    <property type="match status" value="1"/>
</dbReference>
<evidence type="ECO:0000256" key="7">
    <source>
        <dbReference type="ARBA" id="ARBA00023242"/>
    </source>
</evidence>
<dbReference type="GO" id="GO:0006334">
    <property type="term" value="P:nucleosome assembly"/>
    <property type="evidence" value="ECO:0007669"/>
    <property type="project" value="TreeGrafter"/>
</dbReference>
<feature type="compositionally biased region" description="Basic and acidic residues" evidence="8">
    <location>
        <begin position="575"/>
        <end position="589"/>
    </location>
</feature>
<dbReference type="FunFam" id="3.40.50.300:FF:001218">
    <property type="entry name" value="AAA family ATPase, putative"/>
    <property type="match status" value="1"/>
</dbReference>
<feature type="compositionally biased region" description="Polar residues" evidence="8">
    <location>
        <begin position="1655"/>
        <end position="1667"/>
    </location>
</feature>
<keyword evidence="7" id="KW-0539">Nucleus</keyword>
<dbReference type="InterPro" id="IPR003593">
    <property type="entry name" value="AAA+_ATPase"/>
</dbReference>
<feature type="region of interest" description="Disordered" evidence="8">
    <location>
        <begin position="674"/>
        <end position="741"/>
    </location>
</feature>
<dbReference type="GO" id="GO:0006337">
    <property type="term" value="P:nucleosome disassembly"/>
    <property type="evidence" value="ECO:0007669"/>
    <property type="project" value="TreeGrafter"/>
</dbReference>
<comment type="subcellular location">
    <subcellularLocation>
        <location evidence="1">Nucleus</location>
    </subcellularLocation>
</comment>
<evidence type="ECO:0000256" key="4">
    <source>
        <dbReference type="ARBA" id="ARBA00022801"/>
    </source>
</evidence>
<gene>
    <name evidence="10" type="ORF">EG327_007753</name>
</gene>
<feature type="compositionally biased region" description="Basic and acidic residues" evidence="8">
    <location>
        <begin position="68"/>
        <end position="85"/>
    </location>
</feature>
<dbReference type="InterPro" id="IPR045199">
    <property type="entry name" value="ATAD2-like"/>
</dbReference>
<dbReference type="Gene3D" id="3.40.50.300">
    <property type="entry name" value="P-loop containing nucleotide triphosphate hydrolases"/>
    <property type="match status" value="2"/>
</dbReference>
<dbReference type="Pfam" id="PF00004">
    <property type="entry name" value="AAA"/>
    <property type="match status" value="1"/>
</dbReference>
<proteinExistence type="inferred from homology"/>
<keyword evidence="3" id="KW-0547">Nucleotide-binding</keyword>
<dbReference type="GO" id="GO:0045815">
    <property type="term" value="P:transcription initiation-coupled chromatin remodeling"/>
    <property type="evidence" value="ECO:0007669"/>
    <property type="project" value="TreeGrafter"/>
</dbReference>
<dbReference type="GO" id="GO:0042393">
    <property type="term" value="F:histone binding"/>
    <property type="evidence" value="ECO:0007669"/>
    <property type="project" value="TreeGrafter"/>
</dbReference>
<dbReference type="FunFam" id="3.40.50.300:FF:000061">
    <property type="entry name" value="ATPase family, AAA domain-containing 2"/>
    <property type="match status" value="1"/>
</dbReference>
<evidence type="ECO:0000256" key="6">
    <source>
        <dbReference type="ARBA" id="ARBA00023117"/>
    </source>
</evidence>
<dbReference type="GO" id="GO:0016887">
    <property type="term" value="F:ATP hydrolysis activity"/>
    <property type="evidence" value="ECO:0007669"/>
    <property type="project" value="InterPro"/>
</dbReference>
<feature type="region of interest" description="Disordered" evidence="8">
    <location>
        <begin position="1"/>
        <end position="31"/>
    </location>
</feature>
<dbReference type="SUPFAM" id="SSF52540">
    <property type="entry name" value="P-loop containing nucleoside triphosphate hydrolases"/>
    <property type="match status" value="2"/>
</dbReference>
<accession>A0A8H3UY59</accession>
<feature type="region of interest" description="Disordered" evidence="8">
    <location>
        <begin position="144"/>
        <end position="244"/>
    </location>
</feature>
<dbReference type="GO" id="GO:0005524">
    <property type="term" value="F:ATP binding"/>
    <property type="evidence" value="ECO:0007669"/>
    <property type="project" value="UniProtKB-KW"/>
</dbReference>
<dbReference type="Pfam" id="PF17862">
    <property type="entry name" value="AAA_lid_3"/>
    <property type="match status" value="1"/>
</dbReference>
<feature type="compositionally biased region" description="Polar residues" evidence="8">
    <location>
        <begin position="1568"/>
        <end position="1580"/>
    </location>
</feature>
<sequence length="1868" mass="206354">MLGATNGQLTSSCKANFETDSNDDDNKNTMTSPQLSQIIRFMSGPRANVDSGDINAWEASFPDLQERDAEGDAENVGEHDEKDGIHQSSLQRFLPSTIRVVELTRTLISDFAHYSYQPEAQHLSPWTTTPDSSSTAQSMPLLQNSPKRKFEDFDPNASDPNDSDFEEQAARPSTHRRKPTSQKKANRGISRGHQRDKKRRRANSGDSDIVDDDEEISEDPFTASEEEEEEPERNPQNGRAMRTVAKKAVKYEESEIDEIDEIEETADEEDELVLSPQKGRTSRRTQKSAQPAEPTTLIVKLDFTKWSSVKNFNVPQTRRSTRSRTANPPPVTMRATRKSSRLSQEPESHMELSSSGKHVNIRHPGTSSPEQVEVGGRRTRGSKGPRGADTGNQSRKGMVSDIMEASQDTDRASEEEPEAVESDGDADAEVENEGIPEEVLESVERLPEEDEEEEEAATEEAPVEQVVEEVRQRVQSDESDGPVRRSARNLRSQVKEVPESSQQKRKRGVDESSDYAPEEEAVVEEENLSESDGIIERKRQKTSSSDSQGRRTRNSQRQRRHSSASADLDEDELAEEVHELKRAGRETRQTRHSQNRGQARAPQGITYDDTRTRRQTKQVDYTIHQLNDIYAQDEDAAQNIADTAPKKKKGGAWRPLFSTAGPFGGFGGPKAAFGGPDGEGAVGGVDSDSSDDEGARRPQQGGGIGGAVGMTPTTAKAPGFPAPAVHEQGGQQSGGGPANFGKVTKEKKALADADPLGVDENVNFEAVGGLEDHITKLKEMVVIPLLYPEIFTRFSVTPPRGVLFHGPPGTGKTLLARALANSVSVSGKKVTFFIRKGADALSKWVGEAERQLRLLFEEAQKCQPSIIFFDEIDGLAPVRSSKQEQIHASIVATLLALMDGMDGRGQVIVIGATNRPDNVDPALRRPGRFDREFYFPLPDTKARRSIIDINTKGWEPPLAAPFKDQLADLTKGYGGADLRALCTEAALNAVQGTFPQIYSSDKKLLIDTNKIKVLAKDFMLSVNKIVPSSERSSTGKVEPLSGSIEPLLRKPLDQIHRILEEVFPRRAKLTALEEAQFDDRDDNQGFERETMQREFDRARVFRPRLLVRGVRGMGQHHLSSALLHKFEGVFVQSFDMATLMEESSRSPEAAVIQLFKEVRRHTPSVVFLPNVDVWYDTVGPTVVKTFSSLLRGIPPNDPILVLGIMETDTPDEKPNPNMMRDLFGFSARTDYEIKRPDHTARSEFFEALVGYVRKRPAEFPDPEHRKRRKIEVLPEAPQAEPVQVAKPALTKQEAKAQKKHDRHTLNQLKIHINGIMEQIKQKYKKFRQPPIDERQITYLFNEQNPDVFTTDLSAEQQQAQQVYRPFELDTDKHGVGGLKEVATGKFYYNIDIVIIELRLSNGYYKRFKDFFDDIKRMAKDAKTMGDRNRTISANELLANVEVDMMHFAQNQPALNSECEAVYLRELAREKEAKESGAGLNGGAIMPVPQSIPTTEDSGPVLLGEPVPGRAFLPPVTPRRPALSNGDTEPFTNGSHGHDDDVFMADADDLGSVQRHRVSEFPSAAAHTGINSSQMRLQGSALQKMAPGSQIQDYHNSASTTTSGNKSSNRTSGHSVQTGSASQVLTQSSNATQSRHFPVFSRHEDLSHYDDVPDTQEPSDQNSGQSTGPKDHLGEQLSLLSSAPNTQDSAWSEDLLLTDTFTEIASSQHTSSQSQPASSQHQFSIPTAPASAVRVANADAAASQLSSQGTPNVVHPSGVHHSNIASILNSPKPVPAEVTEVIGAEAMEVAHAPYNLSDIKLAAFREELVSRTTGMSVEQLEQINAACVDAIWKSRGNWDRDEVVGLVLGAFRQVVMDIESWQGIDEGTF</sequence>
<comment type="similarity">
    <text evidence="2">Belongs to the AAA ATPase family.</text>
</comment>
<protein>
    <recommendedName>
        <fullName evidence="9">AAA+ ATPase domain-containing protein</fullName>
    </recommendedName>
</protein>
<evidence type="ECO:0000256" key="1">
    <source>
        <dbReference type="ARBA" id="ARBA00004123"/>
    </source>
</evidence>
<dbReference type="InterPro" id="IPR003960">
    <property type="entry name" value="ATPase_AAA_CS"/>
</dbReference>
<evidence type="ECO:0000256" key="5">
    <source>
        <dbReference type="ARBA" id="ARBA00022840"/>
    </source>
</evidence>
<organism evidence="10 11">
    <name type="scientific">Venturia inaequalis</name>
    <name type="common">Apple scab fungus</name>
    <dbReference type="NCBI Taxonomy" id="5025"/>
    <lineage>
        <taxon>Eukaryota</taxon>
        <taxon>Fungi</taxon>
        <taxon>Dikarya</taxon>
        <taxon>Ascomycota</taxon>
        <taxon>Pezizomycotina</taxon>
        <taxon>Dothideomycetes</taxon>
        <taxon>Pleosporomycetidae</taxon>
        <taxon>Venturiales</taxon>
        <taxon>Venturiaceae</taxon>
        <taxon>Venturia</taxon>
    </lineage>
</organism>
<feature type="region of interest" description="Disordered" evidence="8">
    <location>
        <begin position="258"/>
        <end position="293"/>
    </location>
</feature>
<dbReference type="CDD" id="cd05491">
    <property type="entry name" value="Bromo_TBP7_like"/>
    <property type="match status" value="1"/>
</dbReference>
<dbReference type="InterPro" id="IPR041569">
    <property type="entry name" value="AAA_lid_3"/>
</dbReference>
<feature type="compositionally biased region" description="Polar residues" evidence="8">
    <location>
        <begin position="1588"/>
        <end position="1633"/>
    </location>
</feature>
<keyword evidence="6" id="KW-0103">Bromodomain</keyword>
<evidence type="ECO:0000313" key="11">
    <source>
        <dbReference type="Proteomes" id="UP000490939"/>
    </source>
</evidence>
<dbReference type="InterPro" id="IPR003959">
    <property type="entry name" value="ATPase_AAA_core"/>
</dbReference>
<evidence type="ECO:0000313" key="10">
    <source>
        <dbReference type="EMBL" id="KAE9977403.1"/>
    </source>
</evidence>
<evidence type="ECO:0000256" key="2">
    <source>
        <dbReference type="ARBA" id="ARBA00006914"/>
    </source>
</evidence>